<dbReference type="Gene3D" id="3.90.1720.10">
    <property type="entry name" value="endopeptidase domain like (from Nostoc punctiforme)"/>
    <property type="match status" value="1"/>
</dbReference>
<evidence type="ECO:0000259" key="7">
    <source>
        <dbReference type="PROSITE" id="PS51935"/>
    </source>
</evidence>
<dbReference type="SUPFAM" id="SSF54001">
    <property type="entry name" value="Cysteine proteinases"/>
    <property type="match status" value="1"/>
</dbReference>
<evidence type="ECO:0000313" key="8">
    <source>
        <dbReference type="EMBL" id="MDT0308510.1"/>
    </source>
</evidence>
<dbReference type="Proteomes" id="UP001183388">
    <property type="component" value="Unassembled WGS sequence"/>
</dbReference>
<comment type="caution">
    <text evidence="8">The sequence shown here is derived from an EMBL/GenBank/DDBJ whole genome shotgun (WGS) entry which is preliminary data.</text>
</comment>
<feature type="chain" id="PRO_5045291818" evidence="6">
    <location>
        <begin position="42"/>
        <end position="395"/>
    </location>
</feature>
<reference evidence="9" key="1">
    <citation type="submission" date="2023-07" db="EMBL/GenBank/DDBJ databases">
        <title>30 novel species of actinomycetes from the DSMZ collection.</title>
        <authorList>
            <person name="Nouioui I."/>
        </authorList>
    </citation>
    <scope>NUCLEOTIDE SEQUENCE [LARGE SCALE GENOMIC DNA]</scope>
    <source>
        <strain evidence="9">DSM 44917</strain>
    </source>
</reference>
<dbReference type="PROSITE" id="PS51935">
    <property type="entry name" value="NLPC_P60"/>
    <property type="match status" value="1"/>
</dbReference>
<sequence>MGTHRKPRTGILERPGMRRGAVGVGAAALLSATLLTQAAYADDEDTPSIEEQRERAGDARERAAEVREQVDALYREAGTATQHFNAAQEATEEQQAVAEERMDEATRAAEELNEARRTLGTYAAAQYRAGAGGLSETAALLLAPDPQSLFATSHALDRLTETQRQAVAEFTERQEETEAERGEAADALAELERREAELREQQEAVQSRLAEARVLMEELSAEEEAEFEELERLEREEAERAAEEARRAAEERARQQQEAAEAAGGGAGDVAPPAGGGSATGLAAEAIAFAEAQLGKPYVWGGTGPNSYDCSGLTQAAWRAAGVEIPRVTWDQVNFGAAVPLDQLQPGDLVFFYSDISHVGMYVGDGIMIHAPRPGAVIRYEAIDVMPIHSARRPG</sequence>
<dbReference type="RefSeq" id="WP_311631461.1">
    <property type="nucleotide sequence ID" value="NZ_JAVREN010000023.1"/>
</dbReference>
<feature type="signal peptide" evidence="6">
    <location>
        <begin position="1"/>
        <end position="41"/>
    </location>
</feature>
<feature type="region of interest" description="Disordered" evidence="5">
    <location>
        <begin position="221"/>
        <end position="277"/>
    </location>
</feature>
<keyword evidence="9" id="KW-1185">Reference proteome</keyword>
<dbReference type="InterPro" id="IPR038765">
    <property type="entry name" value="Papain-like_cys_pep_sf"/>
</dbReference>
<keyword evidence="3" id="KW-0378">Hydrolase</keyword>
<evidence type="ECO:0000256" key="1">
    <source>
        <dbReference type="ARBA" id="ARBA00007074"/>
    </source>
</evidence>
<evidence type="ECO:0000313" key="9">
    <source>
        <dbReference type="Proteomes" id="UP001183388"/>
    </source>
</evidence>
<dbReference type="EMBL" id="JAVREN010000023">
    <property type="protein sequence ID" value="MDT0308510.1"/>
    <property type="molecule type" value="Genomic_DNA"/>
</dbReference>
<keyword evidence="2" id="KW-0645">Protease</keyword>
<dbReference type="Pfam" id="PF00877">
    <property type="entry name" value="NLPC_P60"/>
    <property type="match status" value="1"/>
</dbReference>
<evidence type="ECO:0000256" key="4">
    <source>
        <dbReference type="ARBA" id="ARBA00022807"/>
    </source>
</evidence>
<accession>A0ABU2LAB0</accession>
<proteinExistence type="inferred from homology"/>
<keyword evidence="6" id="KW-0732">Signal</keyword>
<dbReference type="PANTHER" id="PTHR47359:SF3">
    <property type="entry name" value="NLP_P60 DOMAIN-CONTAINING PROTEIN-RELATED"/>
    <property type="match status" value="1"/>
</dbReference>
<feature type="domain" description="NlpC/P60" evidence="7">
    <location>
        <begin position="280"/>
        <end position="395"/>
    </location>
</feature>
<evidence type="ECO:0000256" key="6">
    <source>
        <dbReference type="SAM" id="SignalP"/>
    </source>
</evidence>
<feature type="region of interest" description="Disordered" evidence="5">
    <location>
        <begin position="41"/>
        <end position="61"/>
    </location>
</feature>
<organism evidence="8 9">
    <name type="scientific">Streptomyces boetiae</name>
    <dbReference type="NCBI Taxonomy" id="3075541"/>
    <lineage>
        <taxon>Bacteria</taxon>
        <taxon>Bacillati</taxon>
        <taxon>Actinomycetota</taxon>
        <taxon>Actinomycetes</taxon>
        <taxon>Kitasatosporales</taxon>
        <taxon>Streptomycetaceae</taxon>
        <taxon>Streptomyces</taxon>
    </lineage>
</organism>
<dbReference type="InterPro" id="IPR051794">
    <property type="entry name" value="PG_Endopeptidase_C40"/>
</dbReference>
<comment type="similarity">
    <text evidence="1">Belongs to the peptidase C40 family.</text>
</comment>
<evidence type="ECO:0000256" key="2">
    <source>
        <dbReference type="ARBA" id="ARBA00022670"/>
    </source>
</evidence>
<dbReference type="PANTHER" id="PTHR47359">
    <property type="entry name" value="PEPTIDOGLYCAN DL-ENDOPEPTIDASE CWLO"/>
    <property type="match status" value="1"/>
</dbReference>
<dbReference type="InterPro" id="IPR000064">
    <property type="entry name" value="NLP_P60_dom"/>
</dbReference>
<keyword evidence="4" id="KW-0788">Thiol protease</keyword>
<protein>
    <submittedName>
        <fullName evidence="8">NlpC/P60 family protein</fullName>
    </submittedName>
</protein>
<feature type="compositionally biased region" description="Basic and acidic residues" evidence="5">
    <location>
        <begin position="50"/>
        <end position="61"/>
    </location>
</feature>
<feature type="compositionally biased region" description="Basic and acidic residues" evidence="5">
    <location>
        <begin position="230"/>
        <end position="255"/>
    </location>
</feature>
<feature type="compositionally biased region" description="Gly residues" evidence="5">
    <location>
        <begin position="263"/>
        <end position="277"/>
    </location>
</feature>
<evidence type="ECO:0000256" key="5">
    <source>
        <dbReference type="SAM" id="MobiDB-lite"/>
    </source>
</evidence>
<evidence type="ECO:0000256" key="3">
    <source>
        <dbReference type="ARBA" id="ARBA00022801"/>
    </source>
</evidence>
<name>A0ABU2LAB0_9ACTN</name>
<gene>
    <name evidence="8" type="ORF">RM780_16315</name>
</gene>